<keyword evidence="3" id="KW-1003">Cell membrane</keyword>
<accession>A0AA41Z3T7</accession>
<feature type="region of interest" description="Disordered" evidence="7">
    <location>
        <begin position="457"/>
        <end position="496"/>
    </location>
</feature>
<evidence type="ECO:0000256" key="3">
    <source>
        <dbReference type="ARBA" id="ARBA00022475"/>
    </source>
</evidence>
<dbReference type="InterPro" id="IPR003688">
    <property type="entry name" value="TraG/VirD4"/>
</dbReference>
<feature type="region of interest" description="Disordered" evidence="7">
    <location>
        <begin position="1"/>
        <end position="49"/>
    </location>
</feature>
<evidence type="ECO:0000256" key="5">
    <source>
        <dbReference type="ARBA" id="ARBA00022989"/>
    </source>
</evidence>
<dbReference type="InterPro" id="IPR051539">
    <property type="entry name" value="T4SS-coupling_protein"/>
</dbReference>
<dbReference type="SUPFAM" id="SSF52540">
    <property type="entry name" value="P-loop containing nucleoside triphosphate hydrolases"/>
    <property type="match status" value="1"/>
</dbReference>
<evidence type="ECO:0000313" key="8">
    <source>
        <dbReference type="EMBL" id="MCW6512270.1"/>
    </source>
</evidence>
<dbReference type="InterPro" id="IPR027417">
    <property type="entry name" value="P-loop_NTPase"/>
</dbReference>
<organism evidence="8 9">
    <name type="scientific">Lichenifustis flavocetrariae</name>
    <dbReference type="NCBI Taxonomy" id="2949735"/>
    <lineage>
        <taxon>Bacteria</taxon>
        <taxon>Pseudomonadati</taxon>
        <taxon>Pseudomonadota</taxon>
        <taxon>Alphaproteobacteria</taxon>
        <taxon>Hyphomicrobiales</taxon>
        <taxon>Lichenihabitantaceae</taxon>
        <taxon>Lichenifustis</taxon>
    </lineage>
</organism>
<keyword evidence="9" id="KW-1185">Reference proteome</keyword>
<feature type="compositionally biased region" description="Polar residues" evidence="7">
    <location>
        <begin position="473"/>
        <end position="482"/>
    </location>
</feature>
<feature type="region of interest" description="Disordered" evidence="7">
    <location>
        <begin position="544"/>
        <end position="573"/>
    </location>
</feature>
<keyword evidence="5" id="KW-1133">Transmembrane helix</keyword>
<dbReference type="Pfam" id="PF02534">
    <property type="entry name" value="T4SS-DNA_transf"/>
    <property type="match status" value="1"/>
</dbReference>
<evidence type="ECO:0000256" key="7">
    <source>
        <dbReference type="SAM" id="MobiDB-lite"/>
    </source>
</evidence>
<feature type="compositionally biased region" description="Basic and acidic residues" evidence="7">
    <location>
        <begin position="559"/>
        <end position="573"/>
    </location>
</feature>
<comment type="caution">
    <text evidence="8">The sequence shown here is derived from an EMBL/GenBank/DDBJ whole genome shotgun (WGS) entry which is preliminary data.</text>
</comment>
<dbReference type="PANTHER" id="PTHR37937">
    <property type="entry name" value="CONJUGATIVE TRANSFER: DNA TRANSPORT"/>
    <property type="match status" value="1"/>
</dbReference>
<evidence type="ECO:0000256" key="1">
    <source>
        <dbReference type="ARBA" id="ARBA00004651"/>
    </source>
</evidence>
<name>A0AA41Z3T7_9HYPH</name>
<dbReference type="CDD" id="cd01127">
    <property type="entry name" value="TrwB_TraG_TraD_VirD4"/>
    <property type="match status" value="2"/>
</dbReference>
<dbReference type="PANTHER" id="PTHR37937:SF1">
    <property type="entry name" value="CONJUGATIVE TRANSFER: DNA TRANSPORT"/>
    <property type="match status" value="1"/>
</dbReference>
<dbReference type="RefSeq" id="WP_282588646.1">
    <property type="nucleotide sequence ID" value="NZ_JAMOIM010000045.1"/>
</dbReference>
<proteinExistence type="inferred from homology"/>
<dbReference type="Proteomes" id="UP001165667">
    <property type="component" value="Unassembled WGS sequence"/>
</dbReference>
<dbReference type="EMBL" id="JAMOIM010000045">
    <property type="protein sequence ID" value="MCW6512270.1"/>
    <property type="molecule type" value="Genomic_DNA"/>
</dbReference>
<evidence type="ECO:0000256" key="4">
    <source>
        <dbReference type="ARBA" id="ARBA00022692"/>
    </source>
</evidence>
<keyword evidence="4" id="KW-0812">Transmembrane</keyword>
<evidence type="ECO:0000256" key="2">
    <source>
        <dbReference type="ARBA" id="ARBA00008806"/>
    </source>
</evidence>
<dbReference type="GO" id="GO:0005886">
    <property type="term" value="C:plasma membrane"/>
    <property type="evidence" value="ECO:0007669"/>
    <property type="project" value="UniProtKB-SubCell"/>
</dbReference>
<reference evidence="8" key="1">
    <citation type="submission" date="2022-05" db="EMBL/GenBank/DDBJ databases">
        <authorList>
            <person name="Pankratov T."/>
        </authorList>
    </citation>
    <scope>NUCLEOTIDE SEQUENCE</scope>
    <source>
        <strain evidence="8">BP6-180914</strain>
    </source>
</reference>
<protein>
    <submittedName>
        <fullName evidence="8">Type IV secretory system conjugative DNA transfer family protein</fullName>
    </submittedName>
</protein>
<comment type="similarity">
    <text evidence="2">Belongs to the VirD4/TraG family.</text>
</comment>
<evidence type="ECO:0000313" key="9">
    <source>
        <dbReference type="Proteomes" id="UP001165667"/>
    </source>
</evidence>
<keyword evidence="6" id="KW-0472">Membrane</keyword>
<dbReference type="AlphaFoldDB" id="A0AA41Z3T7"/>
<sequence length="573" mass="62177">MAWWTGKRGSAAPAAPAVADTRPRHERDATEGFPRGLPDGDRHKPSALGRWPSADEMAEFQSRPDGPKFGEWKPGMFLVGRDHKGRYYGHDDDRHVLTVAGSRAGKGVSLIVPNLLFWPGSALVIDPKGELATLTASRRSAGGSDWSVPLTPGEGEVYALDPFSRVTGDARQHAFAGFNPLADLDPATGEGADLAYQLADALIIQSDGDGAHWTQAARALLTVLVMWVAATEPPASKNLVTVRRIVTKGEAALNALWVAMAEHGIDLIGRTGEAMQGTQAKELNSIISTIATQTAFLEGEQMARVLSASSFRLEDLKAKRITVYLCLPATRLATHGRWLRMFVTLAMDAMERTGPLRDGQHRVLFCLDEFAALGTMETVEKAAGQIASFGVKLWPIIQDLTQLKRDYKDGWETFMGNAGLLTFFGNTDLTTTDHIAARLGETEVVRIVESANETWQDAVGGSRGDPMMALVGGQSNNTESTNQSKGGGQSKGEQIQRVPLMHASEIVQAFSRERGNILVMIPDKPPCALHRCVHHSEEDDGLFGGLFGTIEGQKPPRTKRAEREERESVGKRA</sequence>
<gene>
    <name evidence="8" type="ORF">M8523_30575</name>
</gene>
<feature type="compositionally biased region" description="Basic and acidic residues" evidence="7">
    <location>
        <begin position="21"/>
        <end position="30"/>
    </location>
</feature>
<dbReference type="Gene3D" id="3.40.50.300">
    <property type="entry name" value="P-loop containing nucleotide triphosphate hydrolases"/>
    <property type="match status" value="1"/>
</dbReference>
<comment type="subcellular location">
    <subcellularLocation>
        <location evidence="1">Cell membrane</location>
        <topology evidence="1">Multi-pass membrane protein</topology>
    </subcellularLocation>
</comment>
<evidence type="ECO:0000256" key="6">
    <source>
        <dbReference type="ARBA" id="ARBA00023136"/>
    </source>
</evidence>